<proteinExistence type="predicted"/>
<organism evidence="4 5">
    <name type="scientific">Streptomyces albospinus</name>
    <dbReference type="NCBI Taxonomy" id="285515"/>
    <lineage>
        <taxon>Bacteria</taxon>
        <taxon>Bacillati</taxon>
        <taxon>Actinomycetota</taxon>
        <taxon>Actinomycetes</taxon>
        <taxon>Kitasatosporales</taxon>
        <taxon>Streptomycetaceae</taxon>
        <taxon>Streptomyces</taxon>
    </lineage>
</organism>
<feature type="transmembrane region" description="Helical" evidence="2">
    <location>
        <begin position="37"/>
        <end position="57"/>
    </location>
</feature>
<dbReference type="PANTHER" id="PTHR28008:SF1">
    <property type="entry name" value="DOMAIN PROTEIN, PUTATIVE (AFU_ORTHOLOGUE AFUA_3G10980)-RELATED"/>
    <property type="match status" value="1"/>
</dbReference>
<name>A0ABQ2VNQ3_9ACTN</name>
<evidence type="ECO:0000256" key="1">
    <source>
        <dbReference type="SAM" id="MobiDB-lite"/>
    </source>
</evidence>
<feature type="transmembrane region" description="Helical" evidence="2">
    <location>
        <begin position="77"/>
        <end position="99"/>
    </location>
</feature>
<evidence type="ECO:0000313" key="5">
    <source>
        <dbReference type="Proteomes" id="UP000654471"/>
    </source>
</evidence>
<dbReference type="EMBL" id="BMRP01000056">
    <property type="protein sequence ID" value="GGU97691.1"/>
    <property type="molecule type" value="Genomic_DNA"/>
</dbReference>
<evidence type="ECO:0000313" key="4">
    <source>
        <dbReference type="EMBL" id="GGU97691.1"/>
    </source>
</evidence>
<feature type="region of interest" description="Disordered" evidence="1">
    <location>
        <begin position="158"/>
        <end position="177"/>
    </location>
</feature>
<gene>
    <name evidence="4" type="ORF">GCM10010211_76230</name>
</gene>
<comment type="caution">
    <text evidence="4">The sequence shown here is derived from an EMBL/GenBank/DDBJ whole genome shotgun (WGS) entry which is preliminary data.</text>
</comment>
<evidence type="ECO:0000259" key="3">
    <source>
        <dbReference type="Pfam" id="PF04892"/>
    </source>
</evidence>
<sequence length="177" mass="18366">MSFPIALSIGFFGCAAIAAVTFLTGRPRRRSHRVSVALGWLWAAGVVGLTFGTRSGGGQAMNLKLLDGSNPADTWDFFLNVLMFVPGGLLLASAGVRLLTAAASGFLGSLAIETTQYLTASGRTADINDLLANTLGCVAGYVTAAAVRGVCRRVEAVTPRRGTGRGRGRGTPPGHRM</sequence>
<reference evidence="5" key="1">
    <citation type="journal article" date="2019" name="Int. J. Syst. Evol. Microbiol.">
        <title>The Global Catalogue of Microorganisms (GCM) 10K type strain sequencing project: providing services to taxonomists for standard genome sequencing and annotation.</title>
        <authorList>
            <consortium name="The Broad Institute Genomics Platform"/>
            <consortium name="The Broad Institute Genome Sequencing Center for Infectious Disease"/>
            <person name="Wu L."/>
            <person name="Ma J."/>
        </authorList>
    </citation>
    <scope>NUCLEOTIDE SEQUENCE [LARGE SCALE GENOMIC DNA]</scope>
    <source>
        <strain evidence="5">JCM 3399</strain>
    </source>
</reference>
<protein>
    <recommendedName>
        <fullName evidence="3">VanZ-like domain-containing protein</fullName>
    </recommendedName>
</protein>
<evidence type="ECO:0000256" key="2">
    <source>
        <dbReference type="SAM" id="Phobius"/>
    </source>
</evidence>
<dbReference type="Proteomes" id="UP000654471">
    <property type="component" value="Unassembled WGS sequence"/>
</dbReference>
<accession>A0ABQ2VNQ3</accession>
<keyword evidence="2" id="KW-1133">Transmembrane helix</keyword>
<keyword evidence="2" id="KW-0812">Transmembrane</keyword>
<dbReference type="PANTHER" id="PTHR28008">
    <property type="entry name" value="DOMAIN PROTEIN, PUTATIVE (AFU_ORTHOLOGUE AFUA_3G10980)-RELATED"/>
    <property type="match status" value="1"/>
</dbReference>
<feature type="transmembrane region" description="Helical" evidence="2">
    <location>
        <begin position="6"/>
        <end position="25"/>
    </location>
</feature>
<keyword evidence="5" id="KW-1185">Reference proteome</keyword>
<dbReference type="InterPro" id="IPR006976">
    <property type="entry name" value="VanZ-like"/>
</dbReference>
<dbReference type="Pfam" id="PF04892">
    <property type="entry name" value="VanZ"/>
    <property type="match status" value="1"/>
</dbReference>
<feature type="domain" description="VanZ-like" evidence="3">
    <location>
        <begin position="70"/>
        <end position="145"/>
    </location>
</feature>
<keyword evidence="2" id="KW-0472">Membrane</keyword>